<dbReference type="GO" id="GO:0009228">
    <property type="term" value="P:thiamine biosynthetic process"/>
    <property type="evidence" value="ECO:0007669"/>
    <property type="project" value="UniProtKB-KW"/>
</dbReference>
<dbReference type="GO" id="GO:0004810">
    <property type="term" value="F:CCA tRNA nucleotidyltransferase activity"/>
    <property type="evidence" value="ECO:0007669"/>
    <property type="project" value="InterPro"/>
</dbReference>
<dbReference type="PROSITE" id="PS51165">
    <property type="entry name" value="THUMP"/>
    <property type="match status" value="1"/>
</dbReference>
<evidence type="ECO:0000256" key="10">
    <source>
        <dbReference type="ARBA" id="ARBA00023284"/>
    </source>
</evidence>
<evidence type="ECO:0000256" key="2">
    <source>
        <dbReference type="ARBA" id="ARBA00022490"/>
    </source>
</evidence>
<evidence type="ECO:0000313" key="14">
    <source>
        <dbReference type="EMBL" id="ASV73105.1"/>
    </source>
</evidence>
<dbReference type="CDD" id="cd00158">
    <property type="entry name" value="RHOD"/>
    <property type="match status" value="1"/>
</dbReference>
<dbReference type="EMBL" id="CP018477">
    <property type="protein sequence ID" value="ASV73105.1"/>
    <property type="molecule type" value="Genomic_DNA"/>
</dbReference>
<keyword evidence="6 11" id="KW-0067">ATP-binding</keyword>
<keyword evidence="7 11" id="KW-0694">RNA-binding</keyword>
<dbReference type="HAMAP" id="MF_00021">
    <property type="entry name" value="ThiI"/>
    <property type="match status" value="1"/>
</dbReference>
<feature type="domain" description="Rhodanese" evidence="12">
    <location>
        <begin position="403"/>
        <end position="486"/>
    </location>
</feature>
<dbReference type="GO" id="GO:0140741">
    <property type="term" value="F:tRNA-uracil-4 sulfurtransferase activity"/>
    <property type="evidence" value="ECO:0007669"/>
    <property type="project" value="UniProtKB-EC"/>
</dbReference>
<dbReference type="SMART" id="SM00450">
    <property type="entry name" value="RHOD"/>
    <property type="match status" value="1"/>
</dbReference>
<evidence type="ECO:0000259" key="12">
    <source>
        <dbReference type="PROSITE" id="PS50206"/>
    </source>
</evidence>
<dbReference type="PANTHER" id="PTHR43209">
    <property type="entry name" value="TRNA SULFURTRANSFERASE"/>
    <property type="match status" value="1"/>
</dbReference>
<dbReference type="PROSITE" id="PS50206">
    <property type="entry name" value="RHODANESE_3"/>
    <property type="match status" value="1"/>
</dbReference>
<evidence type="ECO:0000256" key="4">
    <source>
        <dbReference type="ARBA" id="ARBA00022679"/>
    </source>
</evidence>
<evidence type="ECO:0000256" key="8">
    <source>
        <dbReference type="ARBA" id="ARBA00022977"/>
    </source>
</evidence>
<feature type="active site" description="Cysteine persulfide intermediate" evidence="11">
    <location>
        <position position="451"/>
    </location>
</feature>
<evidence type="ECO:0000256" key="1">
    <source>
        <dbReference type="ARBA" id="ARBA00004496"/>
    </source>
</evidence>
<dbReference type="Pfam" id="PF02568">
    <property type="entry name" value="ThiI"/>
    <property type="match status" value="1"/>
</dbReference>
<feature type="binding site" evidence="11">
    <location>
        <position position="266"/>
    </location>
    <ligand>
        <name>ATP</name>
        <dbReference type="ChEBI" id="CHEBI:30616"/>
    </ligand>
</feature>
<evidence type="ECO:0000256" key="11">
    <source>
        <dbReference type="HAMAP-Rule" id="MF_00021"/>
    </source>
</evidence>
<dbReference type="UniPathway" id="UPA00060"/>
<dbReference type="PANTHER" id="PTHR43209:SF1">
    <property type="entry name" value="TRNA SULFURTRANSFERASE"/>
    <property type="match status" value="1"/>
</dbReference>
<evidence type="ECO:0000256" key="3">
    <source>
        <dbReference type="ARBA" id="ARBA00022555"/>
    </source>
</evidence>
<feature type="domain" description="THUMP" evidence="13">
    <location>
        <begin position="64"/>
        <end position="166"/>
    </location>
</feature>
<dbReference type="GO" id="GO:0052837">
    <property type="term" value="P:thiazole biosynthetic process"/>
    <property type="evidence" value="ECO:0007669"/>
    <property type="project" value="TreeGrafter"/>
</dbReference>
<comment type="catalytic activity">
    <reaction evidence="11">
        <text>[ThiI sulfur-carrier protein]-S-sulfanyl-L-cysteine + a uridine in tRNA + 2 reduced [2Fe-2S]-[ferredoxin] + ATP + H(+) = [ThiI sulfur-carrier protein]-L-cysteine + a 4-thiouridine in tRNA + 2 oxidized [2Fe-2S]-[ferredoxin] + AMP + diphosphate</text>
        <dbReference type="Rhea" id="RHEA:24176"/>
        <dbReference type="Rhea" id="RHEA-COMP:10000"/>
        <dbReference type="Rhea" id="RHEA-COMP:10001"/>
        <dbReference type="Rhea" id="RHEA-COMP:13337"/>
        <dbReference type="Rhea" id="RHEA-COMP:13338"/>
        <dbReference type="Rhea" id="RHEA-COMP:13339"/>
        <dbReference type="Rhea" id="RHEA-COMP:13340"/>
        <dbReference type="ChEBI" id="CHEBI:15378"/>
        <dbReference type="ChEBI" id="CHEBI:29950"/>
        <dbReference type="ChEBI" id="CHEBI:30616"/>
        <dbReference type="ChEBI" id="CHEBI:33019"/>
        <dbReference type="ChEBI" id="CHEBI:33737"/>
        <dbReference type="ChEBI" id="CHEBI:33738"/>
        <dbReference type="ChEBI" id="CHEBI:61963"/>
        <dbReference type="ChEBI" id="CHEBI:65315"/>
        <dbReference type="ChEBI" id="CHEBI:136798"/>
        <dbReference type="ChEBI" id="CHEBI:456215"/>
        <dbReference type="EC" id="2.8.1.4"/>
    </reaction>
</comment>
<dbReference type="CDD" id="cd01712">
    <property type="entry name" value="PPase_ThiI"/>
    <property type="match status" value="1"/>
</dbReference>
<comment type="catalytic activity">
    <reaction evidence="11">
        <text>[ThiS sulfur-carrier protein]-C-terminal Gly-Gly-AMP + S-sulfanyl-L-cysteinyl-[cysteine desulfurase] + AH2 = [ThiS sulfur-carrier protein]-C-terminal-Gly-aminoethanethioate + L-cysteinyl-[cysteine desulfurase] + A + AMP + 2 H(+)</text>
        <dbReference type="Rhea" id="RHEA:43340"/>
        <dbReference type="Rhea" id="RHEA-COMP:12157"/>
        <dbReference type="Rhea" id="RHEA-COMP:12158"/>
        <dbReference type="Rhea" id="RHEA-COMP:12910"/>
        <dbReference type="Rhea" id="RHEA-COMP:19908"/>
        <dbReference type="ChEBI" id="CHEBI:13193"/>
        <dbReference type="ChEBI" id="CHEBI:15378"/>
        <dbReference type="ChEBI" id="CHEBI:17499"/>
        <dbReference type="ChEBI" id="CHEBI:29950"/>
        <dbReference type="ChEBI" id="CHEBI:61963"/>
        <dbReference type="ChEBI" id="CHEBI:90618"/>
        <dbReference type="ChEBI" id="CHEBI:232372"/>
        <dbReference type="ChEBI" id="CHEBI:456215"/>
    </reaction>
</comment>
<reference evidence="14 15" key="1">
    <citation type="journal article" name="Front. Microbiol.">
        <title>Sugar Metabolism of the First Thermophilic Planctomycete Thermogutta terrifontis: Comparative Genomic and Transcriptomic Approaches.</title>
        <authorList>
            <person name="Elcheninov A.G."/>
            <person name="Menzel P."/>
            <person name="Gudbergsdottir S.R."/>
            <person name="Slesarev A.I."/>
            <person name="Kadnikov V.V."/>
            <person name="Krogh A."/>
            <person name="Bonch-Osmolovskaya E.A."/>
            <person name="Peng X."/>
            <person name="Kublanov I.V."/>
        </authorList>
    </citation>
    <scope>NUCLEOTIDE SEQUENCE [LARGE SCALE GENOMIC DNA]</scope>
    <source>
        <strain evidence="14 15">R1</strain>
    </source>
</reference>
<feature type="binding site" evidence="11">
    <location>
        <begin position="184"/>
        <end position="185"/>
    </location>
    <ligand>
        <name>ATP</name>
        <dbReference type="ChEBI" id="CHEBI:30616"/>
    </ligand>
</feature>
<accession>A0A286RAX4</accession>
<comment type="subcellular location">
    <subcellularLocation>
        <location evidence="1 11">Cytoplasm</location>
    </subcellularLocation>
</comment>
<keyword evidence="5 11" id="KW-0547">Nucleotide-binding</keyword>
<dbReference type="GO" id="GO:0000049">
    <property type="term" value="F:tRNA binding"/>
    <property type="evidence" value="ECO:0007669"/>
    <property type="project" value="UniProtKB-UniRule"/>
</dbReference>
<dbReference type="GO" id="GO:0005524">
    <property type="term" value="F:ATP binding"/>
    <property type="evidence" value="ECO:0007669"/>
    <property type="project" value="UniProtKB-UniRule"/>
</dbReference>
<keyword evidence="4 11" id="KW-0808">Transferase</keyword>
<dbReference type="SUPFAM" id="SSF52821">
    <property type="entry name" value="Rhodanese/Cell cycle control phosphatase"/>
    <property type="match status" value="1"/>
</dbReference>
<keyword evidence="10" id="KW-0676">Redox-active center</keyword>
<organism evidence="14 15">
    <name type="scientific">Thermogutta terrifontis</name>
    <dbReference type="NCBI Taxonomy" id="1331910"/>
    <lineage>
        <taxon>Bacteria</taxon>
        <taxon>Pseudomonadati</taxon>
        <taxon>Planctomycetota</taxon>
        <taxon>Planctomycetia</taxon>
        <taxon>Pirellulales</taxon>
        <taxon>Thermoguttaceae</taxon>
        <taxon>Thermogutta</taxon>
    </lineage>
</organism>
<dbReference type="EC" id="2.8.1.4" evidence="11"/>
<dbReference type="CDD" id="cd11716">
    <property type="entry name" value="THUMP_ThiI"/>
    <property type="match status" value="1"/>
</dbReference>
<dbReference type="Pfam" id="PF00581">
    <property type="entry name" value="Rhodanese"/>
    <property type="match status" value="1"/>
</dbReference>
<dbReference type="Pfam" id="PF02926">
    <property type="entry name" value="THUMP"/>
    <property type="match status" value="1"/>
</dbReference>
<gene>
    <name evidence="11" type="primary">thiI</name>
    <name evidence="14" type="ORF">THTE_0503</name>
</gene>
<name>A0A286RAX4_9BACT</name>
<comment type="caution">
    <text evidence="11">Lacks conserved residue(s) required for the propagation of feature annotation.</text>
</comment>
<feature type="binding site" evidence="11">
    <location>
        <position position="288"/>
    </location>
    <ligand>
        <name>ATP</name>
        <dbReference type="ChEBI" id="CHEBI:30616"/>
    </ligand>
</feature>
<dbReference type="KEGG" id="ttf:THTE_0503"/>
<dbReference type="GO" id="GO:0005829">
    <property type="term" value="C:cytosol"/>
    <property type="evidence" value="ECO:0007669"/>
    <property type="project" value="TreeGrafter"/>
</dbReference>
<dbReference type="SMART" id="SM00981">
    <property type="entry name" value="THUMP"/>
    <property type="match status" value="1"/>
</dbReference>
<comment type="similarity">
    <text evidence="11">Belongs to the ThiI family.</text>
</comment>
<comment type="function">
    <text evidence="11">Catalyzes the ATP-dependent transfer of a sulfur to tRNA to produce 4-thiouridine in position 8 of tRNAs, which functions as a near-UV photosensor. Also catalyzes the transfer of sulfur to the sulfur carrier protein ThiS, forming ThiS-thiocarboxylate. This is a step in the synthesis of thiazole, in the thiamine biosynthesis pathway. The sulfur is donated as persulfide by IscS.</text>
</comment>
<dbReference type="Gene3D" id="3.40.250.10">
    <property type="entry name" value="Rhodanese-like domain"/>
    <property type="match status" value="1"/>
</dbReference>
<proteinExistence type="inferred from homology"/>
<dbReference type="Gene3D" id="3.30.2130.30">
    <property type="match status" value="1"/>
</dbReference>
<sequence>MNHAPFSILMLRPSAEFTLKSNRTRRRLQQELVHNLTDALESHGLTYRISGAWNTYFVETTAPGQAAEVLCRVAGIGSIVPIERVSQAELDEIVRLGVEAFAELVRGKRFAVRARRTGNHPFRSRDVEVALGAELRPFALKVDLTQPEITVHVDIQEDRAFLYAETLRGLGGLPIGSQGKALVLISGGFDSAVAAWLIMRRGAAVDYVFCNLGGKAYERAVVQVAKVLSDNWSYGTHPRFYSVEFTDVVIEMRQKTRSSYWQIVLKRLMYQAGALVARRSGAVALVTGESIGQVSSQTLKNLAAIEAGSELPVLRPLLTYDKEEIIHLARRIGTATLSERVREYCALTPDHPVTGASSETLDREMAKIDLAVLHQAVERVEEYDLRSLSASEVVLPYLFTETVPDGAEVIDCQPETAYRQWHYPGARHVDPWDLLKQFSQLDRNRVYVLYCPQGLQTAYVAEVMQRAGYEAYSFKGGTPALKAYCENHPPVAVRASGEACEEP</sequence>
<dbReference type="AlphaFoldDB" id="A0A286RAX4"/>
<dbReference type="InterPro" id="IPR004114">
    <property type="entry name" value="THUMP_dom"/>
</dbReference>
<keyword evidence="15" id="KW-1185">Reference proteome</keyword>
<dbReference type="InterPro" id="IPR003720">
    <property type="entry name" value="tRNA_STrfase"/>
</dbReference>
<keyword evidence="2 11" id="KW-0963">Cytoplasm</keyword>
<dbReference type="InterPro" id="IPR036873">
    <property type="entry name" value="Rhodanese-like_dom_sf"/>
</dbReference>
<evidence type="ECO:0000259" key="13">
    <source>
        <dbReference type="PROSITE" id="PS51165"/>
    </source>
</evidence>
<dbReference type="InterPro" id="IPR049962">
    <property type="entry name" value="THUMP_ThiI"/>
</dbReference>
<dbReference type="InterPro" id="IPR014729">
    <property type="entry name" value="Rossmann-like_a/b/a_fold"/>
</dbReference>
<feature type="binding site" evidence="11">
    <location>
        <position position="297"/>
    </location>
    <ligand>
        <name>ATP</name>
        <dbReference type="ChEBI" id="CHEBI:30616"/>
    </ligand>
</feature>
<dbReference type="Gene3D" id="3.40.50.620">
    <property type="entry name" value="HUPs"/>
    <property type="match status" value="1"/>
</dbReference>
<evidence type="ECO:0000256" key="7">
    <source>
        <dbReference type="ARBA" id="ARBA00022884"/>
    </source>
</evidence>
<dbReference type="InterPro" id="IPR001763">
    <property type="entry name" value="Rhodanese-like_dom"/>
</dbReference>
<dbReference type="SUPFAM" id="SSF52402">
    <property type="entry name" value="Adenine nucleotide alpha hydrolases-like"/>
    <property type="match status" value="1"/>
</dbReference>
<keyword evidence="8 11" id="KW-0784">Thiamine biosynthesis</keyword>
<keyword evidence="9" id="KW-1015">Disulfide bond</keyword>
<dbReference type="GO" id="GO:0002937">
    <property type="term" value="P:tRNA 4-thiouridine biosynthesis"/>
    <property type="evidence" value="ECO:0007669"/>
    <property type="project" value="TreeGrafter"/>
</dbReference>
<dbReference type="InterPro" id="IPR049961">
    <property type="entry name" value="ThiI_N"/>
</dbReference>
<protein>
    <recommendedName>
        <fullName evidence="11">tRNA sulfurtransferase</fullName>
        <ecNumber evidence="11">2.8.1.4</ecNumber>
    </recommendedName>
    <alternativeName>
        <fullName evidence="11">Sulfur carrier protein ThiS sulfurtransferase</fullName>
    </alternativeName>
    <alternativeName>
        <fullName evidence="11">Thiamine biosynthesis protein ThiI</fullName>
    </alternativeName>
    <alternativeName>
        <fullName evidence="11">tRNA 4-thiouridine synthase</fullName>
    </alternativeName>
</protein>
<evidence type="ECO:0000313" key="15">
    <source>
        <dbReference type="Proteomes" id="UP000215086"/>
    </source>
</evidence>
<dbReference type="Proteomes" id="UP000215086">
    <property type="component" value="Chromosome"/>
</dbReference>
<keyword evidence="3 11" id="KW-0820">tRNA-binding</keyword>
<dbReference type="GO" id="GO:0009229">
    <property type="term" value="P:thiamine diphosphate biosynthetic process"/>
    <property type="evidence" value="ECO:0007669"/>
    <property type="project" value="UniProtKB-UniRule"/>
</dbReference>
<evidence type="ECO:0000256" key="5">
    <source>
        <dbReference type="ARBA" id="ARBA00022741"/>
    </source>
</evidence>
<dbReference type="NCBIfam" id="TIGR00342">
    <property type="entry name" value="tRNA uracil 4-sulfurtransferase ThiI"/>
    <property type="match status" value="1"/>
</dbReference>
<dbReference type="InterPro" id="IPR050102">
    <property type="entry name" value="tRNA_sulfurtransferase_ThiI"/>
</dbReference>
<dbReference type="SUPFAM" id="SSF143437">
    <property type="entry name" value="THUMP domain-like"/>
    <property type="match status" value="1"/>
</dbReference>
<evidence type="ECO:0000256" key="9">
    <source>
        <dbReference type="ARBA" id="ARBA00023157"/>
    </source>
</evidence>
<dbReference type="InterPro" id="IPR020536">
    <property type="entry name" value="ThiI_AANH"/>
</dbReference>
<comment type="pathway">
    <text evidence="11">Cofactor biosynthesis; thiamine diphosphate biosynthesis.</text>
</comment>
<evidence type="ECO:0000256" key="6">
    <source>
        <dbReference type="ARBA" id="ARBA00022840"/>
    </source>
</evidence>